<feature type="region of interest" description="Disordered" evidence="4">
    <location>
        <begin position="835"/>
        <end position="1018"/>
    </location>
</feature>
<dbReference type="AlphaFoldDB" id="A0A058ZH04"/>
<keyword evidence="2" id="KW-0539">Nucleus</keyword>
<evidence type="ECO:0000256" key="1">
    <source>
        <dbReference type="ARBA" id="ARBA00004123"/>
    </source>
</evidence>
<evidence type="ECO:0000313" key="6">
    <source>
        <dbReference type="EMBL" id="KCV73246.1"/>
    </source>
</evidence>
<feature type="compositionally biased region" description="Low complexity" evidence="4">
    <location>
        <begin position="348"/>
        <end position="357"/>
    </location>
</feature>
<feature type="compositionally biased region" description="Acidic residues" evidence="4">
    <location>
        <begin position="964"/>
        <end position="973"/>
    </location>
</feature>
<dbReference type="GO" id="GO:0043111">
    <property type="term" value="P:replication fork arrest"/>
    <property type="evidence" value="ECO:0007669"/>
    <property type="project" value="TreeGrafter"/>
</dbReference>
<sequence>MEGPLANALDHKLLDSRKTLLQITVSGLGTSVLDPATGQSTYVKGDDCLACLADLARYIREDESRLRLVIRQLIRWRIVEMDLVPLLLVSGEDRHLFRAGLRLLVALTGPLAGPSAAMQALHRTSDYTAAGDHADYLARLKEAKGALLQEKVFRQLSQSILLVFAKRPDMREAYDLEIGMNCLLVVRNLARISDSPPPVPLAKGRRGTLSTDRAFDGTPLAGLLVVRMREAHLMEMFASLMGACEPGRLEADRLALQASTDRVKLADADLVAPVILETLAALLAGAQPTCLADHLANPTASPPPTTTATPGRRPSTGATAPGAEPPTTPRRASALDSRLQAALAQETSSPGRSPGGSRHARFSGTFRLQSSANSAMTISTAGGSLRGKNFDEDKARRIAPFIKIAQSQDLGVRKTTLDAKAVGILAEALQLFLRSNFRVFVGFFMERHRTTEIGPNRGELVQFIWLWHYMAAFVAAHAAHEIRRSQQAARAQARAQQAGQPGPHTSPATLPPSQLPEHPPTDVLFRQLACFLSNDSLTFLTERIRHLYVEDKHITDYGMSFVNWTNTHAAVLAYSEMLNLLGVMLKGSRTMQQFSEALQRKIYFNNVLLPMAHDMLQRFPRSGNPALLADITVLVLRLLQLLEVYSKGRPSIIVMERRSDMAASRPRARHTPRPGGSDSESEEPPENRPASDDPRSATERSLQREKEQTFRGFLKSFCTDAIMDRYIEVLDRYQYNTPLVNQAVLWTFYTIFKMLPSYRPLLYKLTFLCTAESVLELLALRDDATSKSHTEVLTFLVACFFERWRASPSMFFEILFDKPESVSLYLQSGDTASFRKHKSHKRAAPAPASPGKGPDNPAAASPHSTEDEESSASASDSEGSDFELAETQPLARTNAGPVKRQRSGHNSHPRSGEAAMAGARRRFTDSPVDLAGSDLPEPGDFVSMMTATPRKRRNRGRAMLSLGTEEDPTDDDGTPVHDLTDKAGSSPRRPGMVTSLPAEAITSLSVSSNSGVRVPRQT</sequence>
<dbReference type="GO" id="GO:0006281">
    <property type="term" value="P:DNA repair"/>
    <property type="evidence" value="ECO:0007669"/>
    <property type="project" value="TreeGrafter"/>
</dbReference>
<keyword evidence="3" id="KW-0131">Cell cycle</keyword>
<feature type="compositionally biased region" description="Low complexity" evidence="4">
    <location>
        <begin position="485"/>
        <end position="500"/>
    </location>
</feature>
<feature type="region of interest" description="Disordered" evidence="4">
    <location>
        <begin position="485"/>
        <end position="516"/>
    </location>
</feature>
<evidence type="ECO:0000256" key="4">
    <source>
        <dbReference type="SAM" id="MobiDB-lite"/>
    </source>
</evidence>
<dbReference type="InterPro" id="IPR044998">
    <property type="entry name" value="Timeless"/>
</dbReference>
<evidence type="ECO:0000256" key="3">
    <source>
        <dbReference type="ARBA" id="ARBA00023306"/>
    </source>
</evidence>
<dbReference type="GO" id="GO:0003677">
    <property type="term" value="F:DNA binding"/>
    <property type="evidence" value="ECO:0007669"/>
    <property type="project" value="TreeGrafter"/>
</dbReference>
<dbReference type="RefSeq" id="XP_009492947.1">
    <property type="nucleotide sequence ID" value="XM_009494672.1"/>
</dbReference>
<gene>
    <name evidence="6" type="ORF">H696_00787</name>
</gene>
<evidence type="ECO:0000313" key="7">
    <source>
        <dbReference type="Proteomes" id="UP000030693"/>
    </source>
</evidence>
<feature type="compositionally biased region" description="Basic and acidic residues" evidence="4">
    <location>
        <begin position="685"/>
        <end position="707"/>
    </location>
</feature>
<dbReference type="OrthoDB" id="310853at2759"/>
<dbReference type="Pfam" id="PF04821">
    <property type="entry name" value="TIMELESS"/>
    <property type="match status" value="1"/>
</dbReference>
<dbReference type="STRING" id="691883.A0A058ZH04"/>
<dbReference type="InterPro" id="IPR006906">
    <property type="entry name" value="Timeless_N"/>
</dbReference>
<accession>A0A058ZH04</accession>
<dbReference type="Proteomes" id="UP000030693">
    <property type="component" value="Unassembled WGS sequence"/>
</dbReference>
<comment type="subcellular location">
    <subcellularLocation>
        <location evidence="1">Nucleus</location>
    </subcellularLocation>
</comment>
<feature type="compositionally biased region" description="Basic residues" evidence="4">
    <location>
        <begin position="899"/>
        <end position="908"/>
    </location>
</feature>
<proteinExistence type="predicted"/>
<feature type="region of interest" description="Disordered" evidence="4">
    <location>
        <begin position="294"/>
        <end position="361"/>
    </location>
</feature>
<dbReference type="PANTHER" id="PTHR22940:SF4">
    <property type="entry name" value="PROTEIN TIMELESS HOMOLOG"/>
    <property type="match status" value="1"/>
</dbReference>
<feature type="domain" description="Timeless N-terminal" evidence="5">
    <location>
        <begin position="41"/>
        <end position="366"/>
    </location>
</feature>
<dbReference type="GeneID" id="20525512"/>
<name>A0A058ZH04_FONAL</name>
<feature type="compositionally biased region" description="Low complexity" evidence="4">
    <location>
        <begin position="844"/>
        <end position="854"/>
    </location>
</feature>
<feature type="compositionally biased region" description="Polar residues" evidence="4">
    <location>
        <begin position="1002"/>
        <end position="1018"/>
    </location>
</feature>
<feature type="compositionally biased region" description="Low complexity" evidence="4">
    <location>
        <begin position="306"/>
        <end position="322"/>
    </location>
</feature>
<evidence type="ECO:0000259" key="5">
    <source>
        <dbReference type="Pfam" id="PF04821"/>
    </source>
</evidence>
<dbReference type="PANTHER" id="PTHR22940">
    <property type="entry name" value="TIMEOUT/TIMELESS-2"/>
    <property type="match status" value="1"/>
</dbReference>
<reference evidence="6" key="1">
    <citation type="submission" date="2013-04" db="EMBL/GenBank/DDBJ databases">
        <title>The Genome Sequence of Fonticula alba ATCC 38817.</title>
        <authorList>
            <consortium name="The Broad Institute Genomics Platform"/>
            <person name="Russ C."/>
            <person name="Cuomo C."/>
            <person name="Burger G."/>
            <person name="Gray M.W."/>
            <person name="Holland P.W.H."/>
            <person name="King N."/>
            <person name="Lang F.B.F."/>
            <person name="Roger A.J."/>
            <person name="Ruiz-Trillo I."/>
            <person name="Brown M."/>
            <person name="Walker B."/>
            <person name="Young S."/>
            <person name="Zeng Q."/>
            <person name="Gargeya S."/>
            <person name="Fitzgerald M."/>
            <person name="Haas B."/>
            <person name="Abouelleil A."/>
            <person name="Allen A.W."/>
            <person name="Alvarado L."/>
            <person name="Arachchi H.M."/>
            <person name="Berlin A.M."/>
            <person name="Chapman S.B."/>
            <person name="Gainer-Dewar J."/>
            <person name="Goldberg J."/>
            <person name="Griggs A."/>
            <person name="Gujja S."/>
            <person name="Hansen M."/>
            <person name="Howarth C."/>
            <person name="Imamovic A."/>
            <person name="Ireland A."/>
            <person name="Larimer J."/>
            <person name="McCowan C."/>
            <person name="Murphy C."/>
            <person name="Pearson M."/>
            <person name="Poon T.W."/>
            <person name="Priest M."/>
            <person name="Roberts A."/>
            <person name="Saif S."/>
            <person name="Shea T."/>
            <person name="Sisk P."/>
            <person name="Sykes S."/>
            <person name="Wortman J."/>
            <person name="Nusbaum C."/>
            <person name="Birren B."/>
        </authorList>
    </citation>
    <scope>NUCLEOTIDE SEQUENCE [LARGE SCALE GENOMIC DNA]</scope>
    <source>
        <strain evidence="6">ATCC 38817</strain>
    </source>
</reference>
<dbReference type="GO" id="GO:0000076">
    <property type="term" value="P:DNA replication checkpoint signaling"/>
    <property type="evidence" value="ECO:0007669"/>
    <property type="project" value="TreeGrafter"/>
</dbReference>
<organism evidence="6">
    <name type="scientific">Fonticula alba</name>
    <name type="common">Slime mold</name>
    <dbReference type="NCBI Taxonomy" id="691883"/>
    <lineage>
        <taxon>Eukaryota</taxon>
        <taxon>Rotosphaerida</taxon>
        <taxon>Fonticulaceae</taxon>
        <taxon>Fonticula</taxon>
    </lineage>
</organism>
<protein>
    <recommendedName>
        <fullName evidence="5">Timeless N-terminal domain-containing protein</fullName>
    </recommendedName>
</protein>
<keyword evidence="7" id="KW-1185">Reference proteome</keyword>
<dbReference type="GO" id="GO:0031298">
    <property type="term" value="C:replication fork protection complex"/>
    <property type="evidence" value="ECO:0007669"/>
    <property type="project" value="TreeGrafter"/>
</dbReference>
<feature type="region of interest" description="Disordered" evidence="4">
    <location>
        <begin position="663"/>
        <end position="707"/>
    </location>
</feature>
<dbReference type="EMBL" id="KB932201">
    <property type="protein sequence ID" value="KCV73246.1"/>
    <property type="molecule type" value="Genomic_DNA"/>
</dbReference>
<evidence type="ECO:0000256" key="2">
    <source>
        <dbReference type="ARBA" id="ARBA00023242"/>
    </source>
</evidence>